<organism evidence="1 2">
    <name type="scientific">Zopfia rhizophila CBS 207.26</name>
    <dbReference type="NCBI Taxonomy" id="1314779"/>
    <lineage>
        <taxon>Eukaryota</taxon>
        <taxon>Fungi</taxon>
        <taxon>Dikarya</taxon>
        <taxon>Ascomycota</taxon>
        <taxon>Pezizomycotina</taxon>
        <taxon>Dothideomycetes</taxon>
        <taxon>Dothideomycetes incertae sedis</taxon>
        <taxon>Zopfiaceae</taxon>
        <taxon>Zopfia</taxon>
    </lineage>
</organism>
<accession>A0A6A6DA57</accession>
<sequence>MVCAPIMCHCIPPPQQRHMTPLQGGEHCGAAPLSRPINPQMWTTRQVVFENVGTAVINELIIFRLLMVWRAITCTNEVFWVGKFGDFSQASFWKFPANRKSQIPILEITFGVGFSSVRAIEIGWRLRLFMERPIHI</sequence>
<keyword evidence="2" id="KW-1185">Reference proteome</keyword>
<evidence type="ECO:0000313" key="2">
    <source>
        <dbReference type="Proteomes" id="UP000800200"/>
    </source>
</evidence>
<dbReference type="AlphaFoldDB" id="A0A6A6DA57"/>
<proteinExistence type="predicted"/>
<evidence type="ECO:0000313" key="1">
    <source>
        <dbReference type="EMBL" id="KAF2175995.1"/>
    </source>
</evidence>
<protein>
    <submittedName>
        <fullName evidence="1">Uncharacterized protein</fullName>
    </submittedName>
</protein>
<reference evidence="1" key="1">
    <citation type="journal article" date="2020" name="Stud. Mycol.">
        <title>101 Dothideomycetes genomes: a test case for predicting lifestyles and emergence of pathogens.</title>
        <authorList>
            <person name="Haridas S."/>
            <person name="Albert R."/>
            <person name="Binder M."/>
            <person name="Bloem J."/>
            <person name="Labutti K."/>
            <person name="Salamov A."/>
            <person name="Andreopoulos B."/>
            <person name="Baker S."/>
            <person name="Barry K."/>
            <person name="Bills G."/>
            <person name="Bluhm B."/>
            <person name="Cannon C."/>
            <person name="Castanera R."/>
            <person name="Culley D."/>
            <person name="Daum C."/>
            <person name="Ezra D."/>
            <person name="Gonzalez J."/>
            <person name="Henrissat B."/>
            <person name="Kuo A."/>
            <person name="Liang C."/>
            <person name="Lipzen A."/>
            <person name="Lutzoni F."/>
            <person name="Magnuson J."/>
            <person name="Mondo S."/>
            <person name="Nolan M."/>
            <person name="Ohm R."/>
            <person name="Pangilinan J."/>
            <person name="Park H.-J."/>
            <person name="Ramirez L."/>
            <person name="Alfaro M."/>
            <person name="Sun H."/>
            <person name="Tritt A."/>
            <person name="Yoshinaga Y."/>
            <person name="Zwiers L.-H."/>
            <person name="Turgeon B."/>
            <person name="Goodwin S."/>
            <person name="Spatafora J."/>
            <person name="Crous P."/>
            <person name="Grigoriev I."/>
        </authorList>
    </citation>
    <scope>NUCLEOTIDE SEQUENCE</scope>
    <source>
        <strain evidence="1">CBS 207.26</strain>
    </source>
</reference>
<name>A0A6A6DA57_9PEZI</name>
<dbReference type="Proteomes" id="UP000800200">
    <property type="component" value="Unassembled WGS sequence"/>
</dbReference>
<dbReference type="EMBL" id="ML994718">
    <property type="protein sequence ID" value="KAF2175995.1"/>
    <property type="molecule type" value="Genomic_DNA"/>
</dbReference>
<gene>
    <name evidence="1" type="ORF">K469DRAFT_761738</name>
</gene>